<gene>
    <name evidence="1" type="ORF">EBN88_29570</name>
</gene>
<dbReference type="EMBL" id="RFFJ01000359">
    <property type="protein sequence ID" value="RMI27425.1"/>
    <property type="molecule type" value="Genomic_DNA"/>
</dbReference>
<evidence type="ECO:0000313" key="1">
    <source>
        <dbReference type="EMBL" id="RMI27425.1"/>
    </source>
</evidence>
<name>A0A3M2KV81_9ACTN</name>
<proteinExistence type="predicted"/>
<dbReference type="AlphaFoldDB" id="A0A3M2KV81"/>
<evidence type="ECO:0000313" key="2">
    <source>
        <dbReference type="Proteomes" id="UP000278673"/>
    </source>
</evidence>
<accession>A0A3M2KV81</accession>
<dbReference type="Proteomes" id="UP000278673">
    <property type="component" value="Unassembled WGS sequence"/>
</dbReference>
<sequence>GALRPADFRARAGSWLAPPLGGGWRPSVAATEA</sequence>
<reference evidence="1 2" key="1">
    <citation type="submission" date="2018-10" db="EMBL/GenBank/DDBJ databases">
        <title>Isolation, diversity and antifungal activity of actinobacteria from wheat.</title>
        <authorList>
            <person name="Han C."/>
        </authorList>
    </citation>
    <scope>NUCLEOTIDE SEQUENCE [LARGE SCALE GENOMIC DNA]</scope>
    <source>
        <strain evidence="1 2">NEAU-YY642</strain>
    </source>
</reference>
<protein>
    <submittedName>
        <fullName evidence="1">Dethiobiotin synthase</fullName>
    </submittedName>
</protein>
<organism evidence="1 2">
    <name type="scientific">Streptomyces triticirhizae</name>
    <dbReference type="NCBI Taxonomy" id="2483353"/>
    <lineage>
        <taxon>Bacteria</taxon>
        <taxon>Bacillati</taxon>
        <taxon>Actinomycetota</taxon>
        <taxon>Actinomycetes</taxon>
        <taxon>Kitasatosporales</taxon>
        <taxon>Streptomycetaceae</taxon>
        <taxon>Streptomyces</taxon>
    </lineage>
</organism>
<feature type="non-terminal residue" evidence="1">
    <location>
        <position position="1"/>
    </location>
</feature>
<comment type="caution">
    <text evidence="1">The sequence shown here is derived from an EMBL/GenBank/DDBJ whole genome shotgun (WGS) entry which is preliminary data.</text>
</comment>
<keyword evidence="2" id="KW-1185">Reference proteome</keyword>